<gene>
    <name evidence="6" type="ORF">GPM918_LOCUS19893</name>
    <name evidence="5" type="ORF">OVA965_LOCUS10909</name>
    <name evidence="8" type="ORF">SRO942_LOCUS19890</name>
    <name evidence="7" type="ORF">TMI583_LOCUS10905</name>
</gene>
<dbReference type="EMBL" id="CAJNOQ010006147">
    <property type="protein sequence ID" value="CAF1125118.1"/>
    <property type="molecule type" value="Genomic_DNA"/>
</dbReference>
<dbReference type="Proteomes" id="UP000663829">
    <property type="component" value="Unassembled WGS sequence"/>
</dbReference>
<dbReference type="EMBL" id="CAJOBA010004119">
    <property type="protein sequence ID" value="CAF3703485.1"/>
    <property type="molecule type" value="Genomic_DNA"/>
</dbReference>
<dbReference type="Pfam" id="PF00391">
    <property type="entry name" value="PEP-utilizers"/>
    <property type="match status" value="1"/>
</dbReference>
<comment type="caution">
    <text evidence="6">The sequence shown here is derived from an EMBL/GenBank/DDBJ whole genome shotgun (WGS) entry which is preliminary data.</text>
</comment>
<dbReference type="OrthoDB" id="6123450at2759"/>
<dbReference type="GO" id="GO:0016301">
    <property type="term" value="F:kinase activity"/>
    <property type="evidence" value="ECO:0007669"/>
    <property type="project" value="InterPro"/>
</dbReference>
<evidence type="ECO:0000259" key="3">
    <source>
        <dbReference type="Pfam" id="PF00391"/>
    </source>
</evidence>
<dbReference type="InterPro" id="IPR013815">
    <property type="entry name" value="ATP_grasp_subdomain_1"/>
</dbReference>
<dbReference type="InterPro" id="IPR051549">
    <property type="entry name" value="PEP_Utilizing_Enz"/>
</dbReference>
<dbReference type="SUPFAM" id="SSF56059">
    <property type="entry name" value="Glutathione synthetase ATP-binding domain-like"/>
    <property type="match status" value="1"/>
</dbReference>
<feature type="domain" description="Pyruvate phosphate dikinase AMP/ATP-binding" evidence="4">
    <location>
        <begin position="22"/>
        <end position="328"/>
    </location>
</feature>
<dbReference type="Pfam" id="PF01326">
    <property type="entry name" value="PPDK_N"/>
    <property type="match status" value="1"/>
</dbReference>
<evidence type="ECO:0000256" key="2">
    <source>
        <dbReference type="SAM" id="Phobius"/>
    </source>
</evidence>
<dbReference type="SUPFAM" id="SSF52009">
    <property type="entry name" value="Phosphohistidine domain"/>
    <property type="match status" value="1"/>
</dbReference>
<keyword evidence="2" id="KW-0812">Transmembrane</keyword>
<evidence type="ECO:0000313" key="6">
    <source>
        <dbReference type="EMBL" id="CAF1125118.1"/>
    </source>
</evidence>
<dbReference type="Gene3D" id="3.30.470.20">
    <property type="entry name" value="ATP-grasp fold, B domain"/>
    <property type="match status" value="1"/>
</dbReference>
<evidence type="ECO:0008006" key="10">
    <source>
        <dbReference type="Google" id="ProtNLM"/>
    </source>
</evidence>
<dbReference type="GO" id="GO:0005524">
    <property type="term" value="F:ATP binding"/>
    <property type="evidence" value="ECO:0007669"/>
    <property type="project" value="InterPro"/>
</dbReference>
<dbReference type="Gene3D" id="3.50.30.10">
    <property type="entry name" value="Phosphohistidine domain"/>
    <property type="match status" value="1"/>
</dbReference>
<comment type="similarity">
    <text evidence="1">Belongs to the PEP-utilizing enzyme family.</text>
</comment>
<dbReference type="EMBL" id="CAJOBC010006147">
    <property type="protein sequence ID" value="CAF3888639.1"/>
    <property type="molecule type" value="Genomic_DNA"/>
</dbReference>
<dbReference type="InterPro" id="IPR002192">
    <property type="entry name" value="PPDK_AMP/ATP-bd"/>
</dbReference>
<dbReference type="PANTHER" id="PTHR43615:SF1">
    <property type="entry name" value="PPDK_N DOMAIN-CONTAINING PROTEIN"/>
    <property type="match status" value="1"/>
</dbReference>
<dbReference type="InterPro" id="IPR008279">
    <property type="entry name" value="PEP-util_enz_mobile_dom"/>
</dbReference>
<dbReference type="Gene3D" id="3.30.1490.20">
    <property type="entry name" value="ATP-grasp fold, A domain"/>
    <property type="match status" value="1"/>
</dbReference>
<evidence type="ECO:0000313" key="8">
    <source>
        <dbReference type="EMBL" id="CAF3888639.1"/>
    </source>
</evidence>
<keyword evidence="2" id="KW-1133">Transmembrane helix</keyword>
<reference evidence="6" key="1">
    <citation type="submission" date="2021-02" db="EMBL/GenBank/DDBJ databases">
        <authorList>
            <person name="Nowell W R."/>
        </authorList>
    </citation>
    <scope>NUCLEOTIDE SEQUENCE</scope>
</reference>
<evidence type="ECO:0000259" key="4">
    <source>
        <dbReference type="Pfam" id="PF01326"/>
    </source>
</evidence>
<dbReference type="Proteomes" id="UP000682733">
    <property type="component" value="Unassembled WGS sequence"/>
</dbReference>
<dbReference type="AlphaFoldDB" id="A0A814QXK2"/>
<evidence type="ECO:0000313" key="9">
    <source>
        <dbReference type="Proteomes" id="UP000663829"/>
    </source>
</evidence>
<dbReference type="EMBL" id="CAJNOK010004117">
    <property type="protein sequence ID" value="CAF0926460.1"/>
    <property type="molecule type" value="Genomic_DNA"/>
</dbReference>
<feature type="domain" description="PEP-utilising enzyme mobile" evidence="3">
    <location>
        <begin position="849"/>
        <end position="919"/>
    </location>
</feature>
<evidence type="ECO:0000256" key="1">
    <source>
        <dbReference type="ARBA" id="ARBA00007837"/>
    </source>
</evidence>
<dbReference type="InterPro" id="IPR036637">
    <property type="entry name" value="Phosphohistidine_dom_sf"/>
</dbReference>
<dbReference type="Proteomes" id="UP000681722">
    <property type="component" value="Unassembled WGS sequence"/>
</dbReference>
<feature type="transmembrane region" description="Helical" evidence="2">
    <location>
        <begin position="448"/>
        <end position="470"/>
    </location>
</feature>
<sequence>MAYSDNVPFVVNLKEKHAIELDIVGGKGANLAILFQRGFNVPDAFIITTSAFQYMFNDQLSKDTIMKINEIDVDNIKELESISNSIQKTISTVSLPDDMVNLIIEHYNILCKKNDKINLHVAIRSSATAEDLPENSFAGQQDTYLHVTRENLIEKVKDCWASLYTSRAISYRQKSNIDHKVVKLAVIVQEMLPSEASGVVFTANPITGLRNEVVIDSTLGLGEALVSGLVTPDHYEILIDENQYTEIRIKTIGEKTISIVGKADGGTETLITNENDKKIEALSDKYIIELAKLAKEIEKSYNYQPQDIEWGFTKEKLYVLQTRPITTLFPIPKQCQDQSDLRCMMSFGTIQGFFEPLTPLGESTLRTILSNGMREIGANSSNTVEDDISSNPLKHNIVKAAANRIWIDITNMITSPLGITSKLSMADTGVGKIVNYLICSKRFQSKSFFASLRFFASFLFVVSVIIPIIFKSIRNFLFPRYGKKLYENQIKKYHQFIDKGFEEQNDHDFTHCVNHFINILLRFAPTMVKYAAPCILPAVFSLNILEKIAKDPIDALALTRAVESNPTTEMNLILWKLTVLIRQNVQTLKLFEQKTINDLADMYQNQLFDDNIQLEMNQFFQNYGCRGIGEIDIGRKRWSDEPQLVIQQIKNYLQIINPDKALNKIHEQSKQSAYDTLNRIENQLKWPFIQRPILNLFFNRLKILFSLRESPKFHGIIQTFAKCRKELFRKAHIAVQENIILHIDDICFLYIDELKSLAFDTDNKQYEKANYWKNLISERRNQYNKEMTRKRVPLILLSDGTTYYDATTIPNDNDQVELMEGEYIGSPVSPGIYEGKVRIVDDPINSHLQPGEILVCTATDPAWTSLFPIVGALVLEMGGMLQHGAIVSREYGLPAVVGVANAKIIFHNGQRIQVNGSTGRIQILSDE</sequence>
<dbReference type="PANTHER" id="PTHR43615">
    <property type="entry name" value="PHOSPHOENOLPYRUVATE SYNTHASE-RELATED"/>
    <property type="match status" value="1"/>
</dbReference>
<keyword evidence="2" id="KW-0472">Membrane</keyword>
<protein>
    <recommendedName>
        <fullName evidence="10">Phosphoenolpyruvate synthase</fullName>
    </recommendedName>
</protein>
<accession>A0A814QXK2</accession>
<evidence type="ECO:0000313" key="5">
    <source>
        <dbReference type="EMBL" id="CAF0926460.1"/>
    </source>
</evidence>
<keyword evidence="9" id="KW-1185">Reference proteome</keyword>
<name>A0A814QXK2_9BILA</name>
<proteinExistence type="inferred from homology"/>
<evidence type="ECO:0000313" key="7">
    <source>
        <dbReference type="EMBL" id="CAF3703485.1"/>
    </source>
</evidence>
<dbReference type="Proteomes" id="UP000677228">
    <property type="component" value="Unassembled WGS sequence"/>
</dbReference>
<organism evidence="6 9">
    <name type="scientific">Didymodactylos carnosus</name>
    <dbReference type="NCBI Taxonomy" id="1234261"/>
    <lineage>
        <taxon>Eukaryota</taxon>
        <taxon>Metazoa</taxon>
        <taxon>Spiralia</taxon>
        <taxon>Gnathifera</taxon>
        <taxon>Rotifera</taxon>
        <taxon>Eurotatoria</taxon>
        <taxon>Bdelloidea</taxon>
        <taxon>Philodinida</taxon>
        <taxon>Philodinidae</taxon>
        <taxon>Didymodactylos</taxon>
    </lineage>
</organism>